<dbReference type="PANTHER" id="PTHR38567:SF1">
    <property type="entry name" value="DUF4291 DOMAIN-CONTAINING PROTEIN"/>
    <property type="match status" value="1"/>
</dbReference>
<sequence>MATDSESLLSSKVLALSQSVDEPACAAGPPEALSEAPSSSDVPSLDKLAKLESNSEGSSPRDSPQPLLLQKDGLAGSSLPDDVQVFQGDWDDEGVHFYQAYNDVIADWAVEHQQFGGPNFNPTRMTWIKPSFAWVLYRSGYARKHNQTRILKVKLSHASVAELLSACQCRTGGGGSKGRVQWDPERDLMSGDGKAPRQMLRRRAIQIGLKGSLSELYVRSVIAIEDMTDIAHRVQAAHMAADTKLAMSQLLPELPVERPYMPCCPEPVLARLRMMSGGGPLHKSKRKGKKH</sequence>
<feature type="region of interest" description="Disordered" evidence="1">
    <location>
        <begin position="175"/>
        <end position="195"/>
    </location>
</feature>
<accession>A0A812YH13</accession>
<dbReference type="AlphaFoldDB" id="A0A812YH13"/>
<dbReference type="EMBL" id="CAJNIZ010047901">
    <property type="protein sequence ID" value="CAE7777995.1"/>
    <property type="molecule type" value="Genomic_DNA"/>
</dbReference>
<feature type="compositionally biased region" description="Low complexity" evidence="1">
    <location>
        <begin position="26"/>
        <end position="40"/>
    </location>
</feature>
<evidence type="ECO:0000313" key="2">
    <source>
        <dbReference type="EMBL" id="CAE7777995.1"/>
    </source>
</evidence>
<gene>
    <name evidence="2" type="primary">PAO</name>
    <name evidence="2" type="ORF">SPIL2461_LOCUS23071</name>
</gene>
<evidence type="ECO:0000313" key="3">
    <source>
        <dbReference type="Proteomes" id="UP000649617"/>
    </source>
</evidence>
<dbReference type="Proteomes" id="UP000649617">
    <property type="component" value="Unassembled WGS sequence"/>
</dbReference>
<feature type="region of interest" description="Disordered" evidence="1">
    <location>
        <begin position="22"/>
        <end position="73"/>
    </location>
</feature>
<dbReference type="PANTHER" id="PTHR38567">
    <property type="entry name" value="DUF4291 DOMAIN-CONTAINING PROTEIN"/>
    <property type="match status" value="1"/>
</dbReference>
<protein>
    <submittedName>
        <fullName evidence="2">PAO protein</fullName>
    </submittedName>
</protein>
<dbReference type="OrthoDB" id="413653at2759"/>
<dbReference type="Pfam" id="PF14124">
    <property type="entry name" value="DUF4291"/>
    <property type="match status" value="1"/>
</dbReference>
<comment type="caution">
    <text evidence="2">The sequence shown here is derived from an EMBL/GenBank/DDBJ whole genome shotgun (WGS) entry which is preliminary data.</text>
</comment>
<dbReference type="InterPro" id="IPR025633">
    <property type="entry name" value="DUF4291"/>
</dbReference>
<organism evidence="2 3">
    <name type="scientific">Symbiodinium pilosum</name>
    <name type="common">Dinoflagellate</name>
    <dbReference type="NCBI Taxonomy" id="2952"/>
    <lineage>
        <taxon>Eukaryota</taxon>
        <taxon>Sar</taxon>
        <taxon>Alveolata</taxon>
        <taxon>Dinophyceae</taxon>
        <taxon>Suessiales</taxon>
        <taxon>Symbiodiniaceae</taxon>
        <taxon>Symbiodinium</taxon>
    </lineage>
</organism>
<name>A0A812YH13_SYMPI</name>
<feature type="compositionally biased region" description="Polar residues" evidence="1">
    <location>
        <begin position="52"/>
        <end position="62"/>
    </location>
</feature>
<proteinExistence type="predicted"/>
<reference evidence="2" key="1">
    <citation type="submission" date="2021-02" db="EMBL/GenBank/DDBJ databases">
        <authorList>
            <person name="Dougan E. K."/>
            <person name="Rhodes N."/>
            <person name="Thang M."/>
            <person name="Chan C."/>
        </authorList>
    </citation>
    <scope>NUCLEOTIDE SEQUENCE</scope>
</reference>
<keyword evidence="3" id="KW-1185">Reference proteome</keyword>
<feature type="compositionally biased region" description="Basic and acidic residues" evidence="1">
    <location>
        <begin position="180"/>
        <end position="189"/>
    </location>
</feature>
<evidence type="ECO:0000256" key="1">
    <source>
        <dbReference type="SAM" id="MobiDB-lite"/>
    </source>
</evidence>